<dbReference type="RefSeq" id="WP_082156456.1">
    <property type="nucleotide sequence ID" value="NZ_BJLQ01000006.1"/>
</dbReference>
<dbReference type="OrthoDB" id="162303at2"/>
<dbReference type="GO" id="GO:0005886">
    <property type="term" value="C:plasma membrane"/>
    <property type="evidence" value="ECO:0007669"/>
    <property type="project" value="UniProtKB-SubCell"/>
</dbReference>
<comment type="similarity">
    <text evidence="2 7">Belongs to the DedA family.</text>
</comment>
<evidence type="ECO:0000256" key="8">
    <source>
        <dbReference type="SAM" id="MobiDB-lite"/>
    </source>
</evidence>
<evidence type="ECO:0000259" key="9">
    <source>
        <dbReference type="Pfam" id="PF09335"/>
    </source>
</evidence>
<dbReference type="EMBL" id="BJLQ01000006">
    <property type="protein sequence ID" value="GEA83627.1"/>
    <property type="molecule type" value="Genomic_DNA"/>
</dbReference>
<evidence type="ECO:0000256" key="5">
    <source>
        <dbReference type="ARBA" id="ARBA00022989"/>
    </source>
</evidence>
<name>A0A4Y3KHY3_9CELL</name>
<accession>A0A4Y3KHY3</accession>
<dbReference type="Proteomes" id="UP000320461">
    <property type="component" value="Unassembled WGS sequence"/>
</dbReference>
<proteinExistence type="inferred from homology"/>
<organism evidence="10 11">
    <name type="scientific">Cellulomonas gelida</name>
    <dbReference type="NCBI Taxonomy" id="1712"/>
    <lineage>
        <taxon>Bacteria</taxon>
        <taxon>Bacillati</taxon>
        <taxon>Actinomycetota</taxon>
        <taxon>Actinomycetes</taxon>
        <taxon>Micrococcales</taxon>
        <taxon>Cellulomonadaceae</taxon>
        <taxon>Cellulomonas</taxon>
    </lineage>
</organism>
<protein>
    <recommendedName>
        <fullName evidence="9">VTT domain-containing protein</fullName>
    </recommendedName>
</protein>
<feature type="transmembrane region" description="Helical" evidence="7">
    <location>
        <begin position="141"/>
        <end position="165"/>
    </location>
</feature>
<comment type="caution">
    <text evidence="10">The sequence shown here is derived from an EMBL/GenBank/DDBJ whole genome shotgun (WGS) entry which is preliminary data.</text>
</comment>
<evidence type="ECO:0000256" key="2">
    <source>
        <dbReference type="ARBA" id="ARBA00010792"/>
    </source>
</evidence>
<keyword evidence="4 7" id="KW-0812">Transmembrane</keyword>
<evidence type="ECO:0000313" key="11">
    <source>
        <dbReference type="Proteomes" id="UP000320461"/>
    </source>
</evidence>
<sequence length="243" mass="25469">MGLEQWALDLAGSPWVYLAMYLFAAIDGFFPPIPSESVVIALAALAVGPGGEPSLWLLVPVAAAGAFTGDQIAYTIGSRVKVHELRLFRSGKAQAALAWAERALERRGASFIIAARYIPIGRVAVNMTAGAVRYPRRRFTLLAGIAAITWACYSTVIGVSAGAAFRDHSPLWGVVVGVIGGVVIGILVDWLLRRWMGGSAPAEAVPATAADETGQDTAETGDETSGAVTPTQERDPGTRVPPA</sequence>
<comment type="subcellular location">
    <subcellularLocation>
        <location evidence="1 7">Cell membrane</location>
        <topology evidence="1 7">Multi-pass membrane protein</topology>
    </subcellularLocation>
</comment>
<feature type="region of interest" description="Disordered" evidence="8">
    <location>
        <begin position="202"/>
        <end position="243"/>
    </location>
</feature>
<evidence type="ECO:0000256" key="4">
    <source>
        <dbReference type="ARBA" id="ARBA00022692"/>
    </source>
</evidence>
<keyword evidence="3 7" id="KW-1003">Cell membrane</keyword>
<evidence type="ECO:0000256" key="6">
    <source>
        <dbReference type="ARBA" id="ARBA00023136"/>
    </source>
</evidence>
<reference evidence="10 11" key="1">
    <citation type="submission" date="2019-06" db="EMBL/GenBank/DDBJ databases">
        <title>Whole genome shotgun sequence of Cellulomonas gelida NBRC 3748.</title>
        <authorList>
            <person name="Hosoyama A."/>
            <person name="Uohara A."/>
            <person name="Ohji S."/>
            <person name="Ichikawa N."/>
        </authorList>
    </citation>
    <scope>NUCLEOTIDE SEQUENCE [LARGE SCALE GENOMIC DNA]</scope>
    <source>
        <strain evidence="10 11">NBRC 3748</strain>
    </source>
</reference>
<feature type="compositionally biased region" description="Low complexity" evidence="8">
    <location>
        <begin position="202"/>
        <end position="212"/>
    </location>
</feature>
<dbReference type="InterPro" id="IPR032816">
    <property type="entry name" value="VTT_dom"/>
</dbReference>
<comment type="caution">
    <text evidence="7">Lacks conserved residue(s) required for the propagation of feature annotation.</text>
</comment>
<keyword evidence="6 7" id="KW-0472">Membrane</keyword>
<evidence type="ECO:0000256" key="7">
    <source>
        <dbReference type="RuleBase" id="RU367016"/>
    </source>
</evidence>
<keyword evidence="5 7" id="KW-1133">Transmembrane helix</keyword>
<keyword evidence="11" id="KW-1185">Reference proteome</keyword>
<evidence type="ECO:0000256" key="1">
    <source>
        <dbReference type="ARBA" id="ARBA00004651"/>
    </source>
</evidence>
<feature type="domain" description="VTT" evidence="9">
    <location>
        <begin position="33"/>
        <end position="158"/>
    </location>
</feature>
<dbReference type="InterPro" id="IPR032818">
    <property type="entry name" value="DedA-like"/>
</dbReference>
<dbReference type="PANTHER" id="PTHR30353">
    <property type="entry name" value="INNER MEMBRANE PROTEIN DEDA-RELATED"/>
    <property type="match status" value="1"/>
</dbReference>
<dbReference type="PANTHER" id="PTHR30353:SF15">
    <property type="entry name" value="INNER MEMBRANE PROTEIN YABI"/>
    <property type="match status" value="1"/>
</dbReference>
<evidence type="ECO:0000256" key="3">
    <source>
        <dbReference type="ARBA" id="ARBA00022475"/>
    </source>
</evidence>
<feature type="transmembrane region" description="Helical" evidence="7">
    <location>
        <begin position="12"/>
        <end position="30"/>
    </location>
</feature>
<gene>
    <name evidence="10" type="ORF">CGE01nite_08780</name>
</gene>
<feature type="transmembrane region" description="Helical" evidence="7">
    <location>
        <begin position="171"/>
        <end position="192"/>
    </location>
</feature>
<dbReference type="AlphaFoldDB" id="A0A4Y3KHY3"/>
<dbReference type="Pfam" id="PF09335">
    <property type="entry name" value="VTT_dom"/>
    <property type="match status" value="1"/>
</dbReference>
<evidence type="ECO:0000313" key="10">
    <source>
        <dbReference type="EMBL" id="GEA83627.1"/>
    </source>
</evidence>